<feature type="region of interest" description="Disordered" evidence="1">
    <location>
        <begin position="1"/>
        <end position="59"/>
    </location>
</feature>
<dbReference type="AlphaFoldDB" id="A0A3N0C0F9"/>
<accession>A0A3N0C0F9</accession>
<feature type="compositionally biased region" description="Basic and acidic residues" evidence="1">
    <location>
        <begin position="1"/>
        <end position="12"/>
    </location>
</feature>
<reference evidence="2 3" key="1">
    <citation type="submission" date="2018-10" db="EMBL/GenBank/DDBJ databases">
        <title>Genome sequencing of Pedobacter jejuensis TNB23.</title>
        <authorList>
            <person name="Cho Y.-J."/>
            <person name="Cho A."/>
            <person name="Kim O.-S."/>
        </authorList>
    </citation>
    <scope>NUCLEOTIDE SEQUENCE [LARGE SCALE GENOMIC DNA]</scope>
    <source>
        <strain evidence="2 3">TNB23</strain>
    </source>
</reference>
<feature type="compositionally biased region" description="Basic and acidic residues" evidence="1">
    <location>
        <begin position="40"/>
        <end position="50"/>
    </location>
</feature>
<comment type="caution">
    <text evidence="2">The sequence shown here is derived from an EMBL/GenBank/DDBJ whole genome shotgun (WGS) entry which is preliminary data.</text>
</comment>
<evidence type="ECO:0000313" key="3">
    <source>
        <dbReference type="Proteomes" id="UP000274046"/>
    </source>
</evidence>
<sequence length="59" mass="6299">MENNKKEEEKGKVGVVPAEDITGSDADKAYDENGDFAKPQVDDKDAKKTDTPPGSDADS</sequence>
<protein>
    <submittedName>
        <fullName evidence="2">Uncharacterized protein</fullName>
    </submittedName>
</protein>
<proteinExistence type="predicted"/>
<keyword evidence="3" id="KW-1185">Reference proteome</keyword>
<name>A0A3N0C0F9_9SPHI</name>
<dbReference type="Proteomes" id="UP000274046">
    <property type="component" value="Unassembled WGS sequence"/>
</dbReference>
<dbReference type="EMBL" id="RBEE01000004">
    <property type="protein sequence ID" value="RNL55759.1"/>
    <property type="molecule type" value="Genomic_DNA"/>
</dbReference>
<gene>
    <name evidence="2" type="ORF">D7004_03105</name>
</gene>
<evidence type="ECO:0000313" key="2">
    <source>
        <dbReference type="EMBL" id="RNL55759.1"/>
    </source>
</evidence>
<evidence type="ECO:0000256" key="1">
    <source>
        <dbReference type="SAM" id="MobiDB-lite"/>
    </source>
</evidence>
<organism evidence="2 3">
    <name type="scientific">Pedobacter jejuensis</name>
    <dbReference type="NCBI Taxonomy" id="1268550"/>
    <lineage>
        <taxon>Bacteria</taxon>
        <taxon>Pseudomonadati</taxon>
        <taxon>Bacteroidota</taxon>
        <taxon>Sphingobacteriia</taxon>
        <taxon>Sphingobacteriales</taxon>
        <taxon>Sphingobacteriaceae</taxon>
        <taxon>Pedobacter</taxon>
    </lineage>
</organism>
<dbReference type="RefSeq" id="WP_123204413.1">
    <property type="nucleotide sequence ID" value="NZ_RBEE01000004.1"/>
</dbReference>